<feature type="compositionally biased region" description="Basic residues" evidence="1">
    <location>
        <begin position="25"/>
        <end position="45"/>
    </location>
</feature>
<evidence type="ECO:0000256" key="1">
    <source>
        <dbReference type="SAM" id="MobiDB-lite"/>
    </source>
</evidence>
<keyword evidence="3" id="KW-1185">Reference proteome</keyword>
<feature type="compositionally biased region" description="Low complexity" evidence="1">
    <location>
        <begin position="250"/>
        <end position="259"/>
    </location>
</feature>
<name>A0A9P4JD58_9PEZI</name>
<accession>A0A9P4JD58</accession>
<feature type="compositionally biased region" description="Basic and acidic residues" evidence="1">
    <location>
        <begin position="202"/>
        <end position="231"/>
    </location>
</feature>
<dbReference type="AlphaFoldDB" id="A0A9P4JD58"/>
<comment type="caution">
    <text evidence="2">The sequence shown here is derived from an EMBL/GenBank/DDBJ whole genome shotgun (WGS) entry which is preliminary data.</text>
</comment>
<evidence type="ECO:0000313" key="3">
    <source>
        <dbReference type="Proteomes" id="UP000799439"/>
    </source>
</evidence>
<feature type="region of interest" description="Disordered" evidence="1">
    <location>
        <begin position="1"/>
        <end position="86"/>
    </location>
</feature>
<sequence>MEEPADLRTFPEPPSYIQMTQRFSVRSHRASKRMSLRSNKSRRTGNTRQPSPLKPATSSNNNSTEQRLARPPQAKRPPPIRVHTEPVPKILDSWLASPSSTLVDSKTASPATEKGVARPEMALVRKLSDGSNCMTPTKREFEALPQVVTIKRSTSKRITIAARTLDDDKNLYASPILARELRWSGSCSDLPPTPKLALERCPTTDERPSQLRVEVKDSEAGPKKLSTDSARRIAASQSTPNLKKGRFLPSLSRGSSQRSSQRRVLTRPPPKA</sequence>
<reference evidence="2" key="1">
    <citation type="journal article" date="2020" name="Stud. Mycol.">
        <title>101 Dothideomycetes genomes: a test case for predicting lifestyles and emergence of pathogens.</title>
        <authorList>
            <person name="Haridas S."/>
            <person name="Albert R."/>
            <person name="Binder M."/>
            <person name="Bloem J."/>
            <person name="Labutti K."/>
            <person name="Salamov A."/>
            <person name="Andreopoulos B."/>
            <person name="Baker S."/>
            <person name="Barry K."/>
            <person name="Bills G."/>
            <person name="Bluhm B."/>
            <person name="Cannon C."/>
            <person name="Castanera R."/>
            <person name="Culley D."/>
            <person name="Daum C."/>
            <person name="Ezra D."/>
            <person name="Gonzalez J."/>
            <person name="Henrissat B."/>
            <person name="Kuo A."/>
            <person name="Liang C."/>
            <person name="Lipzen A."/>
            <person name="Lutzoni F."/>
            <person name="Magnuson J."/>
            <person name="Mondo S."/>
            <person name="Nolan M."/>
            <person name="Ohm R."/>
            <person name="Pangilinan J."/>
            <person name="Park H.-J."/>
            <person name="Ramirez L."/>
            <person name="Alfaro M."/>
            <person name="Sun H."/>
            <person name="Tritt A."/>
            <person name="Yoshinaga Y."/>
            <person name="Zwiers L.-H."/>
            <person name="Turgeon B."/>
            <person name="Goodwin S."/>
            <person name="Spatafora J."/>
            <person name="Crous P."/>
            <person name="Grigoriev I."/>
        </authorList>
    </citation>
    <scope>NUCLEOTIDE SEQUENCE</scope>
    <source>
        <strain evidence="2">CBS 260.36</strain>
    </source>
</reference>
<feature type="compositionally biased region" description="Polar residues" evidence="1">
    <location>
        <begin position="46"/>
        <end position="66"/>
    </location>
</feature>
<organism evidence="2 3">
    <name type="scientific">Myriangium duriaei CBS 260.36</name>
    <dbReference type="NCBI Taxonomy" id="1168546"/>
    <lineage>
        <taxon>Eukaryota</taxon>
        <taxon>Fungi</taxon>
        <taxon>Dikarya</taxon>
        <taxon>Ascomycota</taxon>
        <taxon>Pezizomycotina</taxon>
        <taxon>Dothideomycetes</taxon>
        <taxon>Dothideomycetidae</taxon>
        <taxon>Myriangiales</taxon>
        <taxon>Myriangiaceae</taxon>
        <taxon>Myriangium</taxon>
    </lineage>
</organism>
<protein>
    <submittedName>
        <fullName evidence="2">Uncharacterized protein</fullName>
    </submittedName>
</protein>
<dbReference type="Proteomes" id="UP000799439">
    <property type="component" value="Unassembled WGS sequence"/>
</dbReference>
<gene>
    <name evidence="2" type="ORF">K461DRAFT_2245</name>
</gene>
<evidence type="ECO:0000313" key="2">
    <source>
        <dbReference type="EMBL" id="KAF2156679.1"/>
    </source>
</evidence>
<dbReference type="EMBL" id="ML996081">
    <property type="protein sequence ID" value="KAF2156679.1"/>
    <property type="molecule type" value="Genomic_DNA"/>
</dbReference>
<proteinExistence type="predicted"/>
<feature type="region of interest" description="Disordered" evidence="1">
    <location>
        <begin position="192"/>
        <end position="272"/>
    </location>
</feature>